<dbReference type="GO" id="GO:0030170">
    <property type="term" value="F:pyridoxal phosphate binding"/>
    <property type="evidence" value="ECO:0007669"/>
    <property type="project" value="InterPro"/>
</dbReference>
<keyword evidence="4 5" id="KW-0456">Lyase</keyword>
<name>A0AAD3DDR8_9CHLO</name>
<comment type="caution">
    <text evidence="7">The sequence shown here is derived from an EMBL/GenBank/DDBJ whole genome shotgun (WGS) entry which is preliminary data.</text>
</comment>
<keyword evidence="3 5" id="KW-0663">Pyridoxal phosphate</keyword>
<keyword evidence="8" id="KW-1185">Reference proteome</keyword>
<evidence type="ECO:0000313" key="8">
    <source>
        <dbReference type="Proteomes" id="UP001054857"/>
    </source>
</evidence>
<evidence type="ECO:0000256" key="3">
    <source>
        <dbReference type="ARBA" id="ARBA00022898"/>
    </source>
</evidence>
<dbReference type="PRINTS" id="PR00800">
    <property type="entry name" value="YHDCRBOXLASE"/>
</dbReference>
<feature type="non-terminal residue" evidence="7">
    <location>
        <position position="275"/>
    </location>
</feature>
<evidence type="ECO:0000256" key="1">
    <source>
        <dbReference type="ARBA" id="ARBA00001933"/>
    </source>
</evidence>
<feature type="compositionally biased region" description="Polar residues" evidence="6">
    <location>
        <begin position="57"/>
        <end position="75"/>
    </location>
</feature>
<reference evidence="7 8" key="1">
    <citation type="journal article" date="2021" name="Sci. Rep.">
        <title>Genome sequencing of the multicellular alga Astrephomene provides insights into convergent evolution of germ-soma differentiation.</title>
        <authorList>
            <person name="Yamashita S."/>
            <person name="Yamamoto K."/>
            <person name="Matsuzaki R."/>
            <person name="Suzuki S."/>
            <person name="Yamaguchi H."/>
            <person name="Hirooka S."/>
            <person name="Minakuchi Y."/>
            <person name="Miyagishima S."/>
            <person name="Kawachi M."/>
            <person name="Toyoda A."/>
            <person name="Nozaki H."/>
        </authorList>
    </citation>
    <scope>NUCLEOTIDE SEQUENCE [LARGE SCALE GENOMIC DNA]</scope>
    <source>
        <strain evidence="7 8">NIES-4017</strain>
    </source>
</reference>
<dbReference type="Gene3D" id="1.20.1340.10">
    <property type="entry name" value="dopa decarboxylase, N-terminal domain"/>
    <property type="match status" value="1"/>
</dbReference>
<comment type="similarity">
    <text evidence="5">Belongs to the group II decarboxylase family.</text>
</comment>
<dbReference type="GO" id="GO:0019752">
    <property type="term" value="P:carboxylic acid metabolic process"/>
    <property type="evidence" value="ECO:0007669"/>
    <property type="project" value="InterPro"/>
</dbReference>
<keyword evidence="2" id="KW-0210">Decarboxylase</keyword>
<dbReference type="AlphaFoldDB" id="A0AAD3DDR8"/>
<dbReference type="InterPro" id="IPR002129">
    <property type="entry name" value="PyrdxlP-dep_de-COase"/>
</dbReference>
<dbReference type="Gene3D" id="3.40.640.10">
    <property type="entry name" value="Type I PLP-dependent aspartate aminotransferase-like (Major domain)"/>
    <property type="match status" value="1"/>
</dbReference>
<dbReference type="InterPro" id="IPR015424">
    <property type="entry name" value="PyrdxlP-dep_Trfase"/>
</dbReference>
<organism evidence="7 8">
    <name type="scientific">Astrephomene gubernaculifera</name>
    <dbReference type="NCBI Taxonomy" id="47775"/>
    <lineage>
        <taxon>Eukaryota</taxon>
        <taxon>Viridiplantae</taxon>
        <taxon>Chlorophyta</taxon>
        <taxon>core chlorophytes</taxon>
        <taxon>Chlorophyceae</taxon>
        <taxon>CS clade</taxon>
        <taxon>Chlamydomonadales</taxon>
        <taxon>Astrephomenaceae</taxon>
        <taxon>Astrephomene</taxon>
    </lineage>
</organism>
<evidence type="ECO:0000256" key="5">
    <source>
        <dbReference type="RuleBase" id="RU000382"/>
    </source>
</evidence>
<dbReference type="SUPFAM" id="SSF53383">
    <property type="entry name" value="PLP-dependent transferases"/>
    <property type="match status" value="1"/>
</dbReference>
<feature type="region of interest" description="Disordered" evidence="6">
    <location>
        <begin position="8"/>
        <end position="77"/>
    </location>
</feature>
<dbReference type="GO" id="GO:0006520">
    <property type="term" value="P:amino acid metabolic process"/>
    <property type="evidence" value="ECO:0007669"/>
    <property type="project" value="InterPro"/>
</dbReference>
<evidence type="ECO:0000313" key="7">
    <source>
        <dbReference type="EMBL" id="GFR39956.1"/>
    </source>
</evidence>
<dbReference type="GO" id="GO:0005737">
    <property type="term" value="C:cytoplasm"/>
    <property type="evidence" value="ECO:0007669"/>
    <property type="project" value="TreeGrafter"/>
</dbReference>
<dbReference type="GO" id="GO:0016831">
    <property type="term" value="F:carboxy-lyase activity"/>
    <property type="evidence" value="ECO:0007669"/>
    <property type="project" value="UniProtKB-KW"/>
</dbReference>
<accession>A0AAD3DDR8</accession>
<dbReference type="Pfam" id="PF00282">
    <property type="entry name" value="Pyridoxal_deC"/>
    <property type="match status" value="1"/>
</dbReference>
<evidence type="ECO:0000256" key="4">
    <source>
        <dbReference type="ARBA" id="ARBA00023239"/>
    </source>
</evidence>
<evidence type="ECO:0000256" key="6">
    <source>
        <dbReference type="SAM" id="MobiDB-lite"/>
    </source>
</evidence>
<protein>
    <recommendedName>
        <fullName evidence="9">Aromatic-L-amino-acid decarboxylase</fullName>
    </recommendedName>
</protein>
<dbReference type="InterPro" id="IPR010977">
    <property type="entry name" value="Aromatic_deC"/>
</dbReference>
<proteinExistence type="inferred from homology"/>
<evidence type="ECO:0008006" key="9">
    <source>
        <dbReference type="Google" id="ProtNLM"/>
    </source>
</evidence>
<dbReference type="InterPro" id="IPR015421">
    <property type="entry name" value="PyrdxlP-dep_Trfase_major"/>
</dbReference>
<dbReference type="PANTHER" id="PTHR11999">
    <property type="entry name" value="GROUP II PYRIDOXAL-5-PHOSPHATE DECARBOXYLASE"/>
    <property type="match status" value="1"/>
</dbReference>
<sequence length="275" mass="29035">MILRARAFGSQATGIGPTTRAGHCFRPHLPHPRNPVLKQSRENDGKRVAALNEKQAADTSQCPLATPHPTIQQPNPDDLRDFEHPISVEEFRRLGYQMVDLMCDYHSSLQEGRPVKQDVQPGFLSGQLPPRPPEHPETFQEVMRDVQHILMPGVVHWQSPSFFAYFPSNASFPAALADMWAGALGMVGFSWAAGPASTELERAMMDWLADLCGLPPAFRFDNSSSSSSSSGGSGGEASVSDGNGAGSAAAAAAAGDGADSAATSSSSSGIASSDG</sequence>
<feature type="region of interest" description="Disordered" evidence="6">
    <location>
        <begin position="223"/>
        <end position="251"/>
    </location>
</feature>
<dbReference type="EMBL" id="BMAR01000001">
    <property type="protein sequence ID" value="GFR39956.1"/>
    <property type="molecule type" value="Genomic_DNA"/>
</dbReference>
<evidence type="ECO:0000256" key="2">
    <source>
        <dbReference type="ARBA" id="ARBA00022793"/>
    </source>
</evidence>
<dbReference type="PANTHER" id="PTHR11999:SF70">
    <property type="entry name" value="MIP05841P"/>
    <property type="match status" value="1"/>
</dbReference>
<gene>
    <name evidence="7" type="ORF">Agub_g34</name>
</gene>
<dbReference type="Proteomes" id="UP001054857">
    <property type="component" value="Unassembled WGS sequence"/>
</dbReference>
<feature type="compositionally biased region" description="Low complexity" evidence="6">
    <location>
        <begin position="237"/>
        <end position="251"/>
    </location>
</feature>
<comment type="cofactor">
    <cofactor evidence="1 5">
        <name>pyridoxal 5'-phosphate</name>
        <dbReference type="ChEBI" id="CHEBI:597326"/>
    </cofactor>
</comment>